<evidence type="ECO:0000256" key="2">
    <source>
        <dbReference type="SAM" id="Phobius"/>
    </source>
</evidence>
<keyword evidence="4" id="KW-1185">Reference proteome</keyword>
<accession>A0A9P0VYP8</accession>
<proteinExistence type="predicted"/>
<dbReference type="Proteomes" id="UP000837801">
    <property type="component" value="Unassembled WGS sequence"/>
</dbReference>
<dbReference type="OrthoDB" id="4022827at2759"/>
<keyword evidence="2" id="KW-0812">Transmembrane</keyword>
<evidence type="ECO:0000313" key="3">
    <source>
        <dbReference type="EMBL" id="CAH2352763.1"/>
    </source>
</evidence>
<keyword evidence="2" id="KW-0472">Membrane</keyword>
<feature type="compositionally biased region" description="Low complexity" evidence="1">
    <location>
        <begin position="30"/>
        <end position="43"/>
    </location>
</feature>
<feature type="transmembrane region" description="Helical" evidence="2">
    <location>
        <begin position="220"/>
        <end position="240"/>
    </location>
</feature>
<name>A0A9P0VYP8_9ASCO</name>
<feature type="region of interest" description="Disordered" evidence="1">
    <location>
        <begin position="392"/>
        <end position="414"/>
    </location>
</feature>
<comment type="caution">
    <text evidence="3">The sequence shown here is derived from an EMBL/GenBank/DDBJ whole genome shotgun (WGS) entry which is preliminary data.</text>
</comment>
<organism evidence="3 4">
    <name type="scientific">[Candida] railenensis</name>
    <dbReference type="NCBI Taxonomy" id="45579"/>
    <lineage>
        <taxon>Eukaryota</taxon>
        <taxon>Fungi</taxon>
        <taxon>Dikarya</taxon>
        <taxon>Ascomycota</taxon>
        <taxon>Saccharomycotina</taxon>
        <taxon>Pichiomycetes</taxon>
        <taxon>Debaryomycetaceae</taxon>
        <taxon>Kurtzmaniella</taxon>
    </lineage>
</organism>
<evidence type="ECO:0000256" key="1">
    <source>
        <dbReference type="SAM" id="MobiDB-lite"/>
    </source>
</evidence>
<feature type="compositionally biased region" description="Polar residues" evidence="1">
    <location>
        <begin position="98"/>
        <end position="126"/>
    </location>
</feature>
<feature type="region of interest" description="Disordered" evidence="1">
    <location>
        <begin position="352"/>
        <end position="380"/>
    </location>
</feature>
<feature type="region of interest" description="Disordered" evidence="1">
    <location>
        <begin position="66"/>
        <end position="129"/>
    </location>
</feature>
<feature type="transmembrane region" description="Helical" evidence="2">
    <location>
        <begin position="252"/>
        <end position="272"/>
    </location>
</feature>
<dbReference type="AlphaFoldDB" id="A0A9P0VYP8"/>
<dbReference type="EMBL" id="CAKXYY010000008">
    <property type="protein sequence ID" value="CAH2352763.1"/>
    <property type="molecule type" value="Genomic_DNA"/>
</dbReference>
<reference evidence="3" key="1">
    <citation type="submission" date="2022-03" db="EMBL/GenBank/DDBJ databases">
        <authorList>
            <person name="Legras J.-L."/>
            <person name="Devillers H."/>
            <person name="Grondin C."/>
        </authorList>
    </citation>
    <scope>NUCLEOTIDE SEQUENCE</scope>
    <source>
        <strain evidence="3">CLIB 1423</strain>
    </source>
</reference>
<feature type="region of interest" description="Disordered" evidence="1">
    <location>
        <begin position="23"/>
        <end position="45"/>
    </location>
</feature>
<sequence length="546" mass="59550">MATTTTTKKRLVYKKDPDGVYRIKKEATPSSSAEVKSSNNSSADKSVQDYLDQLINLTYTIVEEPLPAPKPSAPAVVPSTKPTSAGTKLGAKPKSRKNNQNSRANLSDADSVNSDQNTTGAPQSFTIPVPQVSADSATTDANSAGLHKILSPIPKVATHHAPTVNTNLAGGVASSTTASPIKESPSANLPTTLLDLPTTKSFHIPFLSVSMSAPMENLRFHWPSFIGGSAIAIVLQQMSPLLLDQAFTMLNILKNLGIVSAVAGLLLWYLGLIRSQDIQTVKWVLLNMRQRFWAGRVGTLVPATAVAENVEVYDAADPEIVENAEVVTRPSPTHKQFSRDSFVRDPSPLKIPVAPQQGAQGPARPRNVIRPTRGGYPTNDVRTEYVENKTPRNTPMRQAMPKQQVQPGFKRNNSDMPRQAQFGRYNHEGQNMQNSRTLSHDALEKLAKQGYKGVQRTTFQPPRTSDDSDVLPFVNRIRLEDEDLVELEDNNQRPLPAVPLPAPRRRISQDSMQSLGIGRSNTTSSARSVLGTRKNYGEFVAAADDK</sequence>
<gene>
    <name evidence="3" type="ORF">CLIB1423_08S00540</name>
</gene>
<evidence type="ECO:0000313" key="4">
    <source>
        <dbReference type="Proteomes" id="UP000837801"/>
    </source>
</evidence>
<feature type="compositionally biased region" description="Polar residues" evidence="1">
    <location>
        <begin position="392"/>
        <end position="406"/>
    </location>
</feature>
<keyword evidence="2" id="KW-1133">Transmembrane helix</keyword>
<protein>
    <submittedName>
        <fullName evidence="3">Uncharacterized protein</fullName>
    </submittedName>
</protein>